<gene>
    <name evidence="1" type="ORF">QO034_23045</name>
</gene>
<protein>
    <submittedName>
        <fullName evidence="1">Uncharacterized protein</fullName>
    </submittedName>
</protein>
<organism evidence="1 2">
    <name type="scientific">Sedimentitalea xiamensis</name>
    <dbReference type="NCBI Taxonomy" id="3050037"/>
    <lineage>
        <taxon>Bacteria</taxon>
        <taxon>Pseudomonadati</taxon>
        <taxon>Pseudomonadota</taxon>
        <taxon>Alphaproteobacteria</taxon>
        <taxon>Rhodobacterales</taxon>
        <taxon>Paracoccaceae</taxon>
        <taxon>Sedimentitalea</taxon>
    </lineage>
</organism>
<evidence type="ECO:0000313" key="1">
    <source>
        <dbReference type="EMBL" id="MDK3075931.1"/>
    </source>
</evidence>
<dbReference type="Proteomes" id="UP001227126">
    <property type="component" value="Unassembled WGS sequence"/>
</dbReference>
<name>A0ABT7FL89_9RHOB</name>
<proteinExistence type="predicted"/>
<accession>A0ABT7FL89</accession>
<sequence>MSLPSKPYPKPPAEVETYVDILGMDMAIEFLLTFGGAELPLSRRLGKRSRLAALVGAENAAKLARSDHLLRLRVPLATP</sequence>
<evidence type="ECO:0000313" key="2">
    <source>
        <dbReference type="Proteomes" id="UP001227126"/>
    </source>
</evidence>
<comment type="caution">
    <text evidence="1">The sequence shown here is derived from an EMBL/GenBank/DDBJ whole genome shotgun (WGS) entry which is preliminary data.</text>
</comment>
<dbReference type="RefSeq" id="WP_284487839.1">
    <property type="nucleotide sequence ID" value="NZ_JASNJE010000068.1"/>
</dbReference>
<dbReference type="EMBL" id="JASNJE010000068">
    <property type="protein sequence ID" value="MDK3075931.1"/>
    <property type="molecule type" value="Genomic_DNA"/>
</dbReference>
<keyword evidence="2" id="KW-1185">Reference proteome</keyword>
<reference evidence="1 2" key="1">
    <citation type="submission" date="2023-05" db="EMBL/GenBank/DDBJ databases">
        <title>Sedimentitalea sp. nov. JM2-8.</title>
        <authorList>
            <person name="Huang J."/>
        </authorList>
    </citation>
    <scope>NUCLEOTIDE SEQUENCE [LARGE SCALE GENOMIC DNA]</scope>
    <source>
        <strain evidence="1 2">JM2-8</strain>
    </source>
</reference>